<dbReference type="EMBL" id="QBMP01000038">
    <property type="protein sequence ID" value="PZO58303.1"/>
    <property type="molecule type" value="Genomic_DNA"/>
</dbReference>
<comment type="caution">
    <text evidence="1">The sequence shown here is derived from an EMBL/GenBank/DDBJ whole genome shotgun (WGS) entry which is preliminary data.</text>
</comment>
<evidence type="ECO:0000313" key="1">
    <source>
        <dbReference type="EMBL" id="PZO58303.1"/>
    </source>
</evidence>
<evidence type="ECO:0000313" key="2">
    <source>
        <dbReference type="Proteomes" id="UP000249794"/>
    </source>
</evidence>
<reference evidence="1 2" key="2">
    <citation type="submission" date="2018-06" db="EMBL/GenBank/DDBJ databases">
        <title>Metagenomic assembly of (sub)arctic Cyanobacteria and their associated microbiome from non-axenic cultures.</title>
        <authorList>
            <person name="Baurain D."/>
        </authorList>
    </citation>
    <scope>NUCLEOTIDE SEQUENCE [LARGE SCALE GENOMIC DNA]</scope>
    <source>
        <strain evidence="1">ULC027bin1</strain>
    </source>
</reference>
<accession>A0A2W4XLI7</accession>
<protein>
    <submittedName>
        <fullName evidence="1">Uncharacterized protein</fullName>
    </submittedName>
</protein>
<sequence>MKGRLVKIAINSKSPPLNAWTNTSIKQTGSPADVYENPATPFVISFIGSVNVLSPESAGEFGR</sequence>
<name>A0A2W4XLI7_9CYAN</name>
<organism evidence="1 2">
    <name type="scientific">Phormidesmis priestleyi</name>
    <dbReference type="NCBI Taxonomy" id="268141"/>
    <lineage>
        <taxon>Bacteria</taxon>
        <taxon>Bacillati</taxon>
        <taxon>Cyanobacteriota</taxon>
        <taxon>Cyanophyceae</taxon>
        <taxon>Leptolyngbyales</taxon>
        <taxon>Leptolyngbyaceae</taxon>
        <taxon>Phormidesmis</taxon>
    </lineage>
</organism>
<proteinExistence type="predicted"/>
<gene>
    <name evidence="1" type="ORF">DCF15_05800</name>
</gene>
<dbReference type="AlphaFoldDB" id="A0A2W4XLI7"/>
<reference evidence="2" key="1">
    <citation type="submission" date="2018-04" db="EMBL/GenBank/DDBJ databases">
        <authorList>
            <person name="Cornet L."/>
        </authorList>
    </citation>
    <scope>NUCLEOTIDE SEQUENCE [LARGE SCALE GENOMIC DNA]</scope>
</reference>
<dbReference type="Proteomes" id="UP000249794">
    <property type="component" value="Unassembled WGS sequence"/>
</dbReference>